<evidence type="ECO:0000313" key="4">
    <source>
        <dbReference type="Proteomes" id="UP000321157"/>
    </source>
</evidence>
<keyword evidence="1 2" id="KW-0732">Signal</keyword>
<organism evidence="3 4">
    <name type="scientific">Aneurinibacillus danicus</name>
    <dbReference type="NCBI Taxonomy" id="267746"/>
    <lineage>
        <taxon>Bacteria</taxon>
        <taxon>Bacillati</taxon>
        <taxon>Bacillota</taxon>
        <taxon>Bacilli</taxon>
        <taxon>Bacillales</taxon>
        <taxon>Paenibacillaceae</taxon>
        <taxon>Aneurinibacillus group</taxon>
        <taxon>Aneurinibacillus</taxon>
    </lineage>
</organism>
<dbReference type="EMBL" id="BJXX01000174">
    <property type="protein sequence ID" value="GEN36259.1"/>
    <property type="molecule type" value="Genomic_DNA"/>
</dbReference>
<keyword evidence="4" id="KW-1185">Reference proteome</keyword>
<feature type="chain" id="PRO_5038633851" description="Lipoprotein" evidence="2">
    <location>
        <begin position="28"/>
        <end position="310"/>
    </location>
</feature>
<dbReference type="Gene3D" id="1.25.40.10">
    <property type="entry name" value="Tetratricopeptide repeat domain"/>
    <property type="match status" value="1"/>
</dbReference>
<evidence type="ECO:0008006" key="5">
    <source>
        <dbReference type="Google" id="ProtNLM"/>
    </source>
</evidence>
<dbReference type="PROSITE" id="PS51257">
    <property type="entry name" value="PROKAR_LIPOPROTEIN"/>
    <property type="match status" value="1"/>
</dbReference>
<proteinExistence type="predicted"/>
<gene>
    <name evidence="3" type="ORF">ADA01nite_37190</name>
</gene>
<dbReference type="RefSeq" id="WP_170230367.1">
    <property type="nucleotide sequence ID" value="NZ_BJXX01000174.1"/>
</dbReference>
<reference evidence="3 4" key="1">
    <citation type="submission" date="2019-07" db="EMBL/GenBank/DDBJ databases">
        <title>Whole genome shotgun sequence of Aneurinibacillus danicus NBRC 102444.</title>
        <authorList>
            <person name="Hosoyama A."/>
            <person name="Uohara A."/>
            <person name="Ohji S."/>
            <person name="Ichikawa N."/>
        </authorList>
    </citation>
    <scope>NUCLEOTIDE SEQUENCE [LARGE SCALE GENOMIC DNA]</scope>
    <source>
        <strain evidence="3 4">NBRC 102444</strain>
    </source>
</reference>
<sequence length="310" mass="34421">MYKKRASINVLAISVMLSGCALLPAPASTIGAPQSVSAAKAAGTESTASFIQKFLPPGARLLPPEEPQGSEAVQLQDINGDHEAEIFVTYRNGTEDKTPYVMMLEKENNEWKKAMEHKGQGYQVSTVRFADITGDGKPEFLVGWTIGASAGNGLDVFAWRNETLQKIASTAYHKLEILPNGKQNMLAFWQKDTGDAYMVDVVRWNGSAFVSAKDAYPSYFKKVAAYYEEKIKEMPDAAFYWYYLADAQQKANMSEQAIQSAKKGLFLLQSDYPKQSQFETIIADSLDDLGKKNEAQKIREKVRQLEAKGK</sequence>
<accession>A0A511VBQ7</accession>
<feature type="signal peptide" evidence="2">
    <location>
        <begin position="1"/>
        <end position="27"/>
    </location>
</feature>
<dbReference type="SUPFAM" id="SSF69318">
    <property type="entry name" value="Integrin alpha N-terminal domain"/>
    <property type="match status" value="1"/>
</dbReference>
<protein>
    <recommendedName>
        <fullName evidence="5">Lipoprotein</fullName>
    </recommendedName>
</protein>
<evidence type="ECO:0000313" key="3">
    <source>
        <dbReference type="EMBL" id="GEN36259.1"/>
    </source>
</evidence>
<dbReference type="Pfam" id="PF13517">
    <property type="entry name" value="FG-GAP_3"/>
    <property type="match status" value="1"/>
</dbReference>
<dbReference type="InterPro" id="IPR013517">
    <property type="entry name" value="FG-GAP"/>
</dbReference>
<comment type="caution">
    <text evidence="3">The sequence shown here is derived from an EMBL/GenBank/DDBJ whole genome shotgun (WGS) entry which is preliminary data.</text>
</comment>
<evidence type="ECO:0000256" key="2">
    <source>
        <dbReference type="SAM" id="SignalP"/>
    </source>
</evidence>
<name>A0A511VBQ7_9BACL</name>
<dbReference type="SUPFAM" id="SSF48452">
    <property type="entry name" value="TPR-like"/>
    <property type="match status" value="1"/>
</dbReference>
<dbReference type="Proteomes" id="UP000321157">
    <property type="component" value="Unassembled WGS sequence"/>
</dbReference>
<dbReference type="InterPro" id="IPR028994">
    <property type="entry name" value="Integrin_alpha_N"/>
</dbReference>
<evidence type="ECO:0000256" key="1">
    <source>
        <dbReference type="ARBA" id="ARBA00022729"/>
    </source>
</evidence>
<dbReference type="InterPro" id="IPR011990">
    <property type="entry name" value="TPR-like_helical_dom_sf"/>
</dbReference>
<dbReference type="AlphaFoldDB" id="A0A511VBQ7"/>